<comment type="caution">
    <text evidence="2">The sequence shown here is derived from an EMBL/GenBank/DDBJ whole genome shotgun (WGS) entry which is preliminary data.</text>
</comment>
<keyword evidence="3" id="KW-1185">Reference proteome</keyword>
<keyword evidence="2" id="KW-0808">Transferase</keyword>
<dbReference type="GO" id="GO:0016757">
    <property type="term" value="F:glycosyltransferase activity"/>
    <property type="evidence" value="ECO:0007669"/>
    <property type="project" value="UniProtKB-KW"/>
</dbReference>
<sequence length="333" mass="37751">MQLDYSIIICTYNPDEEVFTRCLNAVEQLDKRDLKVEVLLMDNNSTNSVGSLKCVESLLEKVPDSKLILVKEQGLTHARAAGIEAAKGRYVVFFDDDNEPETGYLQELKRLNANYNHVAAWGPGIVKVDFIAGIEKALEGFARAAFQQRETDYIAYSNLRSWQECYPFGTGLSVRKELLISYIKMLKKGIYSMTDRKGNNLSSGGDTQMVLFCVKSGFAAGVSPELKMTHIVPSKRANFQYLQRLSYGTYLCYSQLQVEVFPGKFDEISKAIISETRFKKKVLTKFVKFWFRPNPVKQLEFTNYIAANCGEYNVVGKAIPKTVQWVIKKLNLS</sequence>
<dbReference type="CDD" id="cd00761">
    <property type="entry name" value="Glyco_tranf_GTA_type"/>
    <property type="match status" value="1"/>
</dbReference>
<organism evidence="2 3">
    <name type="scientific">Pedobacter helvus</name>
    <dbReference type="NCBI Taxonomy" id="2563444"/>
    <lineage>
        <taxon>Bacteria</taxon>
        <taxon>Pseudomonadati</taxon>
        <taxon>Bacteroidota</taxon>
        <taxon>Sphingobacteriia</taxon>
        <taxon>Sphingobacteriales</taxon>
        <taxon>Sphingobacteriaceae</taxon>
        <taxon>Pedobacter</taxon>
    </lineage>
</organism>
<dbReference type="RefSeq" id="WP_138730641.1">
    <property type="nucleotide sequence ID" value="NZ_SRMP02000014.1"/>
</dbReference>
<dbReference type="SUPFAM" id="SSF53448">
    <property type="entry name" value="Nucleotide-diphospho-sugar transferases"/>
    <property type="match status" value="1"/>
</dbReference>
<accession>A0ABW9JIS6</accession>
<dbReference type="Proteomes" id="UP001517367">
    <property type="component" value="Unassembled WGS sequence"/>
</dbReference>
<gene>
    <name evidence="2" type="ORF">E5L68_010325</name>
</gene>
<dbReference type="PANTHER" id="PTHR22916">
    <property type="entry name" value="GLYCOSYLTRANSFERASE"/>
    <property type="match status" value="1"/>
</dbReference>
<evidence type="ECO:0000313" key="3">
    <source>
        <dbReference type="Proteomes" id="UP001517367"/>
    </source>
</evidence>
<dbReference type="Pfam" id="PF00535">
    <property type="entry name" value="Glycos_transf_2"/>
    <property type="match status" value="1"/>
</dbReference>
<feature type="domain" description="Glycosyltransferase 2-like" evidence="1">
    <location>
        <begin position="6"/>
        <end position="139"/>
    </location>
</feature>
<reference evidence="2 3" key="1">
    <citation type="submission" date="2024-12" db="EMBL/GenBank/DDBJ databases">
        <authorList>
            <person name="Hu S."/>
        </authorList>
    </citation>
    <scope>NUCLEOTIDE SEQUENCE [LARGE SCALE GENOMIC DNA]</scope>
    <source>
        <strain evidence="2 3">P-25</strain>
    </source>
</reference>
<keyword evidence="2" id="KW-0328">Glycosyltransferase</keyword>
<proteinExistence type="predicted"/>
<name>A0ABW9JIS6_9SPHI</name>
<evidence type="ECO:0000313" key="2">
    <source>
        <dbReference type="EMBL" id="MFN0291790.1"/>
    </source>
</evidence>
<dbReference type="InterPro" id="IPR029044">
    <property type="entry name" value="Nucleotide-diphossugar_trans"/>
</dbReference>
<protein>
    <submittedName>
        <fullName evidence="2">Glycosyltransferase family A protein</fullName>
        <ecNumber evidence="2">2.4.-.-</ecNumber>
    </submittedName>
</protein>
<evidence type="ECO:0000259" key="1">
    <source>
        <dbReference type="Pfam" id="PF00535"/>
    </source>
</evidence>
<dbReference type="EC" id="2.4.-.-" evidence="2"/>
<dbReference type="InterPro" id="IPR001173">
    <property type="entry name" value="Glyco_trans_2-like"/>
</dbReference>
<dbReference type="EMBL" id="SRMP02000014">
    <property type="protein sequence ID" value="MFN0291790.1"/>
    <property type="molecule type" value="Genomic_DNA"/>
</dbReference>
<dbReference type="Gene3D" id="3.90.550.10">
    <property type="entry name" value="Spore Coat Polysaccharide Biosynthesis Protein SpsA, Chain A"/>
    <property type="match status" value="1"/>
</dbReference>